<dbReference type="GO" id="GO:0005840">
    <property type="term" value="C:ribosome"/>
    <property type="evidence" value="ECO:0007669"/>
    <property type="project" value="UniProtKB-KW"/>
</dbReference>
<proteinExistence type="predicted"/>
<gene>
    <name evidence="2" type="ORF">Prudu_018455</name>
</gene>
<accession>A0A4Y1RSG2</accession>
<reference evidence="2" key="1">
    <citation type="journal article" date="2019" name="Science">
        <title>Mutation of a bHLH transcription factor allowed almond domestication.</title>
        <authorList>
            <person name="Sanchez-Perez R."/>
            <person name="Pavan S."/>
            <person name="Mazzeo R."/>
            <person name="Moldovan C."/>
            <person name="Aiese Cigliano R."/>
            <person name="Del Cueto J."/>
            <person name="Ricciardi F."/>
            <person name="Lotti C."/>
            <person name="Ricciardi L."/>
            <person name="Dicenta F."/>
            <person name="Lopez-Marques R.L."/>
            <person name="Lindberg Moller B."/>
        </authorList>
    </citation>
    <scope>NUCLEOTIDE SEQUENCE</scope>
</reference>
<dbReference type="EMBL" id="AP019302">
    <property type="protein sequence ID" value="BBH06726.1"/>
    <property type="molecule type" value="Genomic_DNA"/>
</dbReference>
<evidence type="ECO:0000256" key="1">
    <source>
        <dbReference type="SAM" id="MobiDB-lite"/>
    </source>
</evidence>
<feature type="region of interest" description="Disordered" evidence="1">
    <location>
        <begin position="1"/>
        <end position="21"/>
    </location>
</feature>
<protein>
    <submittedName>
        <fullName evidence="2">Ribosomal protein L18ae family</fullName>
    </submittedName>
</protein>
<sequence>MHESSTGMTEAPFSNEKNDTEITVKEQYGGDSDDKEIVQLQIEGRGLSLVDGTYDKPLACFGCGIGWFSPQRATWPCSICDCNATKFLPEKQRT</sequence>
<dbReference type="AlphaFoldDB" id="A0A4Y1RSG2"/>
<name>A0A4Y1RSG2_PRUDU</name>
<keyword evidence="2" id="KW-0689">Ribosomal protein</keyword>
<evidence type="ECO:0000313" key="2">
    <source>
        <dbReference type="EMBL" id="BBH06726.1"/>
    </source>
</evidence>
<organism evidence="2">
    <name type="scientific">Prunus dulcis</name>
    <name type="common">Almond</name>
    <name type="synonym">Amygdalus dulcis</name>
    <dbReference type="NCBI Taxonomy" id="3755"/>
    <lineage>
        <taxon>Eukaryota</taxon>
        <taxon>Viridiplantae</taxon>
        <taxon>Streptophyta</taxon>
        <taxon>Embryophyta</taxon>
        <taxon>Tracheophyta</taxon>
        <taxon>Spermatophyta</taxon>
        <taxon>Magnoliopsida</taxon>
        <taxon>eudicotyledons</taxon>
        <taxon>Gunneridae</taxon>
        <taxon>Pentapetalae</taxon>
        <taxon>rosids</taxon>
        <taxon>fabids</taxon>
        <taxon>Rosales</taxon>
        <taxon>Rosaceae</taxon>
        <taxon>Amygdaloideae</taxon>
        <taxon>Amygdaleae</taxon>
        <taxon>Prunus</taxon>
    </lineage>
</organism>
<keyword evidence="2" id="KW-0687">Ribonucleoprotein</keyword>